<feature type="domain" description="SH3" evidence="4">
    <location>
        <begin position="295"/>
        <end position="354"/>
    </location>
</feature>
<keyword evidence="6" id="KW-1185">Reference proteome</keyword>
<reference evidence="5 6" key="1">
    <citation type="journal article" date="2019" name="Sci. Data">
        <title>Hybrid genome assembly and annotation of Danionella translucida.</title>
        <authorList>
            <person name="Kadobianskyi M."/>
            <person name="Schulze L."/>
            <person name="Schuelke M."/>
            <person name="Judkewitz B."/>
        </authorList>
    </citation>
    <scope>NUCLEOTIDE SEQUENCE [LARGE SCALE GENOMIC DNA]</scope>
    <source>
        <strain evidence="5 6">Bolton</strain>
    </source>
</reference>
<dbReference type="OrthoDB" id="9450131at2759"/>
<dbReference type="SMART" id="SM00028">
    <property type="entry name" value="TPR"/>
    <property type="match status" value="2"/>
</dbReference>
<organism evidence="5 6">
    <name type="scientific">Danionella cerebrum</name>
    <dbReference type="NCBI Taxonomy" id="2873325"/>
    <lineage>
        <taxon>Eukaryota</taxon>
        <taxon>Metazoa</taxon>
        <taxon>Chordata</taxon>
        <taxon>Craniata</taxon>
        <taxon>Vertebrata</taxon>
        <taxon>Euteleostomi</taxon>
        <taxon>Actinopterygii</taxon>
        <taxon>Neopterygii</taxon>
        <taxon>Teleostei</taxon>
        <taxon>Ostariophysi</taxon>
        <taxon>Cypriniformes</taxon>
        <taxon>Danionidae</taxon>
        <taxon>Danioninae</taxon>
        <taxon>Danionella</taxon>
    </lineage>
</organism>
<dbReference type="InterPro" id="IPR011990">
    <property type="entry name" value="TPR-like_helical_dom_sf"/>
</dbReference>
<dbReference type="GO" id="GO:0043020">
    <property type="term" value="C:NADPH oxidase complex"/>
    <property type="evidence" value="ECO:0007669"/>
    <property type="project" value="InterPro"/>
</dbReference>
<name>A0A553MU55_9TELE</name>
<dbReference type="PANTHER" id="PTHR15175:SF3">
    <property type="entry name" value="NEUTROPHIL CYTOSOL FACTOR 2"/>
    <property type="match status" value="1"/>
</dbReference>
<evidence type="ECO:0000256" key="1">
    <source>
        <dbReference type="ARBA" id="ARBA00022443"/>
    </source>
</evidence>
<feature type="compositionally biased region" description="Polar residues" evidence="3">
    <location>
        <begin position="389"/>
        <end position="401"/>
    </location>
</feature>
<gene>
    <name evidence="5" type="ORF">DNTS_012972</name>
</gene>
<dbReference type="Gene3D" id="2.30.30.40">
    <property type="entry name" value="SH3 Domains"/>
    <property type="match status" value="2"/>
</dbReference>
<dbReference type="GO" id="GO:0006909">
    <property type="term" value="P:phagocytosis"/>
    <property type="evidence" value="ECO:0007669"/>
    <property type="project" value="InterPro"/>
</dbReference>
<dbReference type="SMART" id="SM00326">
    <property type="entry name" value="SH3"/>
    <property type="match status" value="2"/>
</dbReference>
<dbReference type="CDD" id="cd12046">
    <property type="entry name" value="SH3_p67phox_C"/>
    <property type="match status" value="1"/>
</dbReference>
<sequence>MWSLPLSISKNRAFRSRLHCLTVFGCSMSFVNTLRLWDEAVAYVEQRDLDSALRTFLNIEEKSSKITYNIGCLYLNNSEWDEAEKAFDSSIGKDGHLAVAFFQRGVTFFKMDKYNYHFTEVKKYLTLGSGPLRNVLHPFCRFEESVLDFQQAFKELRGNQLIDYTPLGLRYKLYACEVLYNCGLAQAQLGRWEKAQENLLSALNLRTDPKFGHIDHALDAILKQKLFPLAEIKPGLLFKPKKNYVAELEKKDYLGKAKVVASVVPADEFSGFAPLQPQIDNVPSTPKVPEVLRALEGEPHTVLYEFVPETKEELAVLPGNIVFVLQKGSDNWASVVFNEKRGLVPYNFLEPLDVGTMTSKQAQVEPLKEHADIPAPPRRAPPSRPVGLNGQNPSNTETTNTSGSLGCIVKVHFQFTIAITIAQGRPYGDMLRMISSKLSVPASALTLRYAKEGLNERVMIEDCEMEAVWKTCKNVHLEKVMALYSYEPSTPEDLEFEEGTIITILSKVNEEWLEGQCDGKIGIFPSSFVKPLQGHQNSH</sequence>
<dbReference type="InterPro" id="IPR051864">
    <property type="entry name" value="NCF2_NOXA1"/>
</dbReference>
<evidence type="ECO:0000313" key="5">
    <source>
        <dbReference type="EMBL" id="TRY56704.1"/>
    </source>
</evidence>
<dbReference type="PANTHER" id="PTHR15175">
    <property type="entry name" value="NEUTROPHIL CYTOSOLIC FACTOR 2, NEUTROPHIL NADPH OXIDASE FACTOR 2"/>
    <property type="match status" value="1"/>
</dbReference>
<feature type="domain" description="SH3" evidence="4">
    <location>
        <begin position="475"/>
        <end position="534"/>
    </location>
</feature>
<feature type="compositionally biased region" description="Pro residues" evidence="3">
    <location>
        <begin position="374"/>
        <end position="384"/>
    </location>
</feature>
<dbReference type="GO" id="GO:0042554">
    <property type="term" value="P:superoxide anion generation"/>
    <property type="evidence" value="ECO:0007669"/>
    <property type="project" value="TreeGrafter"/>
</dbReference>
<evidence type="ECO:0000259" key="4">
    <source>
        <dbReference type="PROSITE" id="PS50002"/>
    </source>
</evidence>
<dbReference type="PROSITE" id="PS50002">
    <property type="entry name" value="SH3"/>
    <property type="match status" value="2"/>
</dbReference>
<dbReference type="PRINTS" id="PR00452">
    <property type="entry name" value="SH3DOMAIN"/>
</dbReference>
<proteinExistence type="predicted"/>
<dbReference type="InterPro" id="IPR036028">
    <property type="entry name" value="SH3-like_dom_sf"/>
</dbReference>
<protein>
    <recommendedName>
        <fullName evidence="4">SH3 domain-containing protein</fullName>
    </recommendedName>
</protein>
<dbReference type="SUPFAM" id="SSF54277">
    <property type="entry name" value="CAD &amp; PB1 domains"/>
    <property type="match status" value="1"/>
</dbReference>
<dbReference type="EMBL" id="SRMA01027267">
    <property type="protein sequence ID" value="TRY56704.1"/>
    <property type="molecule type" value="Genomic_DNA"/>
</dbReference>
<dbReference type="SUPFAM" id="SSF50044">
    <property type="entry name" value="SH3-domain"/>
    <property type="match status" value="2"/>
</dbReference>
<dbReference type="PRINTS" id="PR00499">
    <property type="entry name" value="P67PHOX"/>
</dbReference>
<comment type="caution">
    <text evidence="5">The sequence shown here is derived from an EMBL/GenBank/DDBJ whole genome shotgun (WGS) entry which is preliminary data.</text>
</comment>
<dbReference type="Pfam" id="PF00018">
    <property type="entry name" value="SH3_1"/>
    <property type="match status" value="2"/>
</dbReference>
<dbReference type="InterPro" id="IPR034889">
    <property type="entry name" value="NCF2_SH3"/>
</dbReference>
<dbReference type="Gene3D" id="3.10.20.90">
    <property type="entry name" value="Phosphatidylinositol 3-kinase Catalytic Subunit, Chain A, domain 1"/>
    <property type="match status" value="1"/>
</dbReference>
<evidence type="ECO:0000256" key="3">
    <source>
        <dbReference type="SAM" id="MobiDB-lite"/>
    </source>
</evidence>
<dbReference type="Gene3D" id="1.25.40.10">
    <property type="entry name" value="Tetratricopeptide repeat domain"/>
    <property type="match status" value="1"/>
</dbReference>
<dbReference type="InterPro" id="IPR001452">
    <property type="entry name" value="SH3_domain"/>
</dbReference>
<dbReference type="InterPro" id="IPR019734">
    <property type="entry name" value="TPR_rpt"/>
</dbReference>
<evidence type="ECO:0000256" key="2">
    <source>
        <dbReference type="PROSITE-ProRule" id="PRU00192"/>
    </source>
</evidence>
<dbReference type="GO" id="GO:0016176">
    <property type="term" value="F:superoxide-generating NADPH oxidase activator activity"/>
    <property type="evidence" value="ECO:0007669"/>
    <property type="project" value="InterPro"/>
</dbReference>
<evidence type="ECO:0000313" key="6">
    <source>
        <dbReference type="Proteomes" id="UP000316079"/>
    </source>
</evidence>
<dbReference type="STRING" id="623744.A0A553MU55"/>
<keyword evidence="1 2" id="KW-0728">SH3 domain</keyword>
<accession>A0A553MU55</accession>
<dbReference type="Proteomes" id="UP000316079">
    <property type="component" value="Unassembled WGS sequence"/>
</dbReference>
<dbReference type="AlphaFoldDB" id="A0A553MU55"/>
<feature type="region of interest" description="Disordered" evidence="3">
    <location>
        <begin position="360"/>
        <end position="401"/>
    </location>
</feature>
<dbReference type="SUPFAM" id="SSF48452">
    <property type="entry name" value="TPR-like"/>
    <property type="match status" value="1"/>
</dbReference>
<dbReference type="GO" id="GO:0045730">
    <property type="term" value="P:respiratory burst"/>
    <property type="evidence" value="ECO:0007669"/>
    <property type="project" value="InterPro"/>
</dbReference>